<reference evidence="5 6" key="1">
    <citation type="submission" date="2015-12" db="EMBL/GenBank/DDBJ databases">
        <authorList>
            <person name="Shamseldin A."/>
            <person name="Moawad H."/>
            <person name="Abd El-Rahim W.M."/>
            <person name="Sadowsky M.J."/>
        </authorList>
    </citation>
    <scope>NUCLEOTIDE SEQUENCE [LARGE SCALE GENOMIC DNA]</scope>
    <source>
        <strain evidence="5 6">JC234</strain>
    </source>
</reference>
<dbReference type="Proteomes" id="UP000094795">
    <property type="component" value="Unassembled WGS sequence"/>
</dbReference>
<dbReference type="InterPro" id="IPR036388">
    <property type="entry name" value="WH-like_DNA-bd_sf"/>
</dbReference>
<dbReference type="InterPro" id="IPR036390">
    <property type="entry name" value="WH_DNA-bd_sf"/>
</dbReference>
<dbReference type="PANTHER" id="PTHR33204:SF18">
    <property type="entry name" value="TRANSCRIPTIONAL REGULATORY PROTEIN"/>
    <property type="match status" value="1"/>
</dbReference>
<dbReference type="AlphaFoldDB" id="A0A1C1YWY1"/>
<keyword evidence="1" id="KW-0805">Transcription regulation</keyword>
<dbReference type="SUPFAM" id="SSF46785">
    <property type="entry name" value="Winged helix' DNA-binding domain"/>
    <property type="match status" value="1"/>
</dbReference>
<dbReference type="GO" id="GO:0003677">
    <property type="term" value="F:DNA binding"/>
    <property type="evidence" value="ECO:0007669"/>
    <property type="project" value="UniProtKB-KW"/>
</dbReference>
<dbReference type="Pfam" id="PF01638">
    <property type="entry name" value="HxlR"/>
    <property type="match status" value="1"/>
</dbReference>
<evidence type="ECO:0000256" key="1">
    <source>
        <dbReference type="ARBA" id="ARBA00023015"/>
    </source>
</evidence>
<accession>A0A1C1YWY1</accession>
<keyword evidence="6" id="KW-1185">Reference proteome</keyword>
<feature type="domain" description="HTH hxlR-type" evidence="4">
    <location>
        <begin position="18"/>
        <end position="116"/>
    </location>
</feature>
<sequence length="116" mass="12892">MVSTGTDIAALAPGPDECPAEDWLAFLGHRWNALVLWRLADGPKRFSDLEAQLPRISPKVLTDRLGELVRRGLVRRETARTFPQGVTYSLTDKGRGLRDIVGRLYEWAAEADSAES</sequence>
<keyword evidence="3" id="KW-0804">Transcription</keyword>
<evidence type="ECO:0000313" key="6">
    <source>
        <dbReference type="Proteomes" id="UP000094795"/>
    </source>
</evidence>
<dbReference type="RefSeq" id="WP_066178253.1">
    <property type="nucleotide sequence ID" value="NZ_LQZT01000012.1"/>
</dbReference>
<protein>
    <submittedName>
        <fullName evidence="5">HxlR family transcriptional regulator</fullName>
    </submittedName>
</protein>
<dbReference type="InterPro" id="IPR002577">
    <property type="entry name" value="HTH_HxlR"/>
</dbReference>
<dbReference type="PANTHER" id="PTHR33204">
    <property type="entry name" value="TRANSCRIPTIONAL REGULATOR, MARR FAMILY"/>
    <property type="match status" value="1"/>
</dbReference>
<dbReference type="CDD" id="cd00090">
    <property type="entry name" value="HTH_ARSR"/>
    <property type="match status" value="1"/>
</dbReference>
<evidence type="ECO:0000256" key="3">
    <source>
        <dbReference type="ARBA" id="ARBA00023163"/>
    </source>
</evidence>
<dbReference type="InterPro" id="IPR011991">
    <property type="entry name" value="ArsR-like_HTH"/>
</dbReference>
<name>A0A1C1YWY1_9HYPH</name>
<dbReference type="Gene3D" id="1.10.10.10">
    <property type="entry name" value="Winged helix-like DNA-binding domain superfamily/Winged helix DNA-binding domain"/>
    <property type="match status" value="1"/>
</dbReference>
<dbReference type="PROSITE" id="PS51118">
    <property type="entry name" value="HTH_HXLR"/>
    <property type="match status" value="1"/>
</dbReference>
<comment type="caution">
    <text evidence="5">The sequence shown here is derived from an EMBL/GenBank/DDBJ whole genome shotgun (WGS) entry which is preliminary data.</text>
</comment>
<keyword evidence="2" id="KW-0238">DNA-binding</keyword>
<dbReference type="GO" id="GO:0006355">
    <property type="term" value="P:regulation of DNA-templated transcription"/>
    <property type="evidence" value="ECO:0007669"/>
    <property type="project" value="UniProtKB-ARBA"/>
</dbReference>
<evidence type="ECO:0000313" key="5">
    <source>
        <dbReference type="EMBL" id="OCW57896.1"/>
    </source>
</evidence>
<organism evidence="5 6">
    <name type="scientific">Hoeflea olei</name>
    <dbReference type="NCBI Taxonomy" id="1480615"/>
    <lineage>
        <taxon>Bacteria</taxon>
        <taxon>Pseudomonadati</taxon>
        <taxon>Pseudomonadota</taxon>
        <taxon>Alphaproteobacteria</taxon>
        <taxon>Hyphomicrobiales</taxon>
        <taxon>Rhizobiaceae</taxon>
        <taxon>Hoeflea</taxon>
    </lineage>
</organism>
<evidence type="ECO:0000256" key="2">
    <source>
        <dbReference type="ARBA" id="ARBA00023125"/>
    </source>
</evidence>
<proteinExistence type="predicted"/>
<dbReference type="OrthoDB" id="9800350at2"/>
<evidence type="ECO:0000259" key="4">
    <source>
        <dbReference type="PROSITE" id="PS51118"/>
    </source>
</evidence>
<gene>
    <name evidence="5" type="ORF">AWJ14_03650</name>
</gene>
<dbReference type="STRING" id="1480615.AWJ14_03650"/>
<dbReference type="EMBL" id="LQZT01000012">
    <property type="protein sequence ID" value="OCW57896.1"/>
    <property type="molecule type" value="Genomic_DNA"/>
</dbReference>